<comment type="subcellular location">
    <subcellularLocation>
        <location evidence="1">Cell membrane</location>
        <topology evidence="1">Multi-pass membrane protein</topology>
    </subcellularLocation>
</comment>
<keyword evidence="3" id="KW-0813">Transport</keyword>
<dbReference type="InterPro" id="IPR004695">
    <property type="entry name" value="SLAC1/Mae1/Ssu1/TehA"/>
</dbReference>
<keyword evidence="4" id="KW-1003">Cell membrane</keyword>
<feature type="transmembrane region" description="Helical" evidence="8">
    <location>
        <begin position="209"/>
        <end position="230"/>
    </location>
</feature>
<feature type="transmembrane region" description="Helical" evidence="8">
    <location>
        <begin position="71"/>
        <end position="92"/>
    </location>
</feature>
<feature type="transmembrane region" description="Helical" evidence="8">
    <location>
        <begin position="242"/>
        <end position="267"/>
    </location>
</feature>
<organism evidence="9 10">
    <name type="scientific">Nocardia cyriacigeorgica</name>
    <dbReference type="NCBI Taxonomy" id="135487"/>
    <lineage>
        <taxon>Bacteria</taxon>
        <taxon>Bacillati</taxon>
        <taxon>Actinomycetota</taxon>
        <taxon>Actinomycetes</taxon>
        <taxon>Mycobacteriales</taxon>
        <taxon>Nocardiaceae</taxon>
        <taxon>Nocardia</taxon>
    </lineage>
</organism>
<evidence type="ECO:0000256" key="5">
    <source>
        <dbReference type="ARBA" id="ARBA00022692"/>
    </source>
</evidence>
<evidence type="ECO:0000256" key="4">
    <source>
        <dbReference type="ARBA" id="ARBA00022475"/>
    </source>
</evidence>
<sequence length="342" mass="36475">MTAMVEVRTSPVENLKPAWFASVMATGIVSRAVGSAGLDTLSAIMLYLALAGFAVLIAATMVRLVKYRAAAVADAMSPATGFTYLTFVAAAAVMSTGLSRREHLAAALILLAVAVLAWLLLGYGIPALLMVHHRGPAGLSADGTWFIWVVATQSLAVAATALPQPWAGRFAVPALLCWSVGTMLYLLVATLVLATLFTDNLTAARLVPAYWVFMGATAISVLAAAQLLHLNGIHLLTSVRPVLIGVAVLLWAFGSWLIPLLLVAGVWRHFVQHIRLAYEPGLWSIVFPVGMYGVGTRELGSAIGEQWMVTFGGGEAWVALTVWIVTAVALLLSFRKSRYFSR</sequence>
<evidence type="ECO:0008006" key="11">
    <source>
        <dbReference type="Google" id="ProtNLM"/>
    </source>
</evidence>
<evidence type="ECO:0000256" key="3">
    <source>
        <dbReference type="ARBA" id="ARBA00022448"/>
    </source>
</evidence>
<evidence type="ECO:0000313" key="10">
    <source>
        <dbReference type="Proteomes" id="UP000471166"/>
    </source>
</evidence>
<feature type="transmembrane region" description="Helical" evidence="8">
    <location>
        <begin position="316"/>
        <end position="334"/>
    </location>
</feature>
<protein>
    <recommendedName>
        <fullName evidence="11">Tellurite resistance protein permease</fullName>
    </recommendedName>
</protein>
<dbReference type="PANTHER" id="PTHR31686">
    <property type="match status" value="1"/>
</dbReference>
<evidence type="ECO:0000256" key="7">
    <source>
        <dbReference type="ARBA" id="ARBA00023136"/>
    </source>
</evidence>
<dbReference type="Gene3D" id="1.50.10.150">
    <property type="entry name" value="Voltage-dependent anion channel"/>
    <property type="match status" value="1"/>
</dbReference>
<dbReference type="GO" id="GO:0000319">
    <property type="term" value="F:sulfite transmembrane transporter activity"/>
    <property type="evidence" value="ECO:0007669"/>
    <property type="project" value="TreeGrafter"/>
</dbReference>
<feature type="transmembrane region" description="Helical" evidence="8">
    <location>
        <begin position="104"/>
        <end position="125"/>
    </location>
</feature>
<dbReference type="InterPro" id="IPR038665">
    <property type="entry name" value="Voltage-dep_anion_channel_sf"/>
</dbReference>
<evidence type="ECO:0000256" key="1">
    <source>
        <dbReference type="ARBA" id="ARBA00004651"/>
    </source>
</evidence>
<accession>A0A6P1CWK7</accession>
<dbReference type="EMBL" id="JAAGVB010000117">
    <property type="protein sequence ID" value="NEW36831.1"/>
    <property type="molecule type" value="Genomic_DNA"/>
</dbReference>
<dbReference type="AlphaFoldDB" id="A0A6P1CWK7"/>
<dbReference type="Pfam" id="PF03595">
    <property type="entry name" value="SLAC1"/>
    <property type="match status" value="1"/>
</dbReference>
<evidence type="ECO:0000313" key="9">
    <source>
        <dbReference type="EMBL" id="NEW36831.1"/>
    </source>
</evidence>
<dbReference type="InterPro" id="IPR051629">
    <property type="entry name" value="Sulfite_efflux_TDT"/>
</dbReference>
<feature type="transmembrane region" description="Helical" evidence="8">
    <location>
        <begin position="175"/>
        <end position="197"/>
    </location>
</feature>
<gene>
    <name evidence="9" type="ORF">GV791_30380</name>
</gene>
<reference evidence="9 10" key="1">
    <citation type="submission" date="2020-01" db="EMBL/GenBank/DDBJ databases">
        <title>Genetics and antimicrobial susceptibilities of Nocardia species isolated from the soil; a comparison with species isolated from humans.</title>
        <authorList>
            <person name="Carrasco G."/>
            <person name="Monzon S."/>
            <person name="Sansegundo M."/>
            <person name="Garcia E."/>
            <person name="Garrido N."/>
            <person name="Medina M.J."/>
            <person name="Villalon P."/>
            <person name="Ramirez-Arocha A.C."/>
            <person name="Jimenez P."/>
            <person name="Cuesta I."/>
            <person name="Valdezate S."/>
        </authorList>
    </citation>
    <scope>NUCLEOTIDE SEQUENCE [LARGE SCALE GENOMIC DNA]</scope>
    <source>
        <strain evidence="9 10">CNM20110626</strain>
    </source>
</reference>
<dbReference type="PANTHER" id="PTHR31686:SF1">
    <property type="entry name" value="SULFITE EFFLUX PUMP SSU1"/>
    <property type="match status" value="1"/>
</dbReference>
<keyword evidence="7 8" id="KW-0472">Membrane</keyword>
<keyword evidence="6 8" id="KW-1133">Transmembrane helix</keyword>
<dbReference type="GO" id="GO:0005886">
    <property type="term" value="C:plasma membrane"/>
    <property type="evidence" value="ECO:0007669"/>
    <property type="project" value="UniProtKB-SubCell"/>
</dbReference>
<comment type="similarity">
    <text evidence="2">Belongs to the tellurite-resistance/dicarboxylate transporter (TDT) family.</text>
</comment>
<proteinExistence type="inferred from homology"/>
<evidence type="ECO:0000256" key="2">
    <source>
        <dbReference type="ARBA" id="ARBA00008566"/>
    </source>
</evidence>
<keyword evidence="5 8" id="KW-0812">Transmembrane</keyword>
<name>A0A6P1CWK7_9NOCA</name>
<comment type="caution">
    <text evidence="9">The sequence shown here is derived from an EMBL/GenBank/DDBJ whole genome shotgun (WGS) entry which is preliminary data.</text>
</comment>
<feature type="transmembrane region" description="Helical" evidence="8">
    <location>
        <begin position="45"/>
        <end position="65"/>
    </location>
</feature>
<dbReference type="Proteomes" id="UP000471166">
    <property type="component" value="Unassembled WGS sequence"/>
</dbReference>
<evidence type="ECO:0000256" key="8">
    <source>
        <dbReference type="SAM" id="Phobius"/>
    </source>
</evidence>
<evidence type="ECO:0000256" key="6">
    <source>
        <dbReference type="ARBA" id="ARBA00022989"/>
    </source>
</evidence>
<feature type="transmembrane region" description="Helical" evidence="8">
    <location>
        <begin position="145"/>
        <end position="163"/>
    </location>
</feature>
<dbReference type="CDD" id="cd09319">
    <property type="entry name" value="TDT_like_1"/>
    <property type="match status" value="1"/>
</dbReference>